<feature type="binding site" description="axial binding residue" evidence="8">
    <location>
        <position position="341"/>
    </location>
    <ligand>
        <name>heme</name>
        <dbReference type="ChEBI" id="CHEBI:30413"/>
    </ligand>
    <ligandPart>
        <name>Fe</name>
        <dbReference type="ChEBI" id="CHEBI:18248"/>
    </ligandPart>
</feature>
<dbReference type="GO" id="GO:0005506">
    <property type="term" value="F:iron ion binding"/>
    <property type="evidence" value="ECO:0007669"/>
    <property type="project" value="InterPro"/>
</dbReference>
<organism evidence="10 11">
    <name type="scientific">Chamaesiphon polymorphus CCALA 037</name>
    <dbReference type="NCBI Taxonomy" id="2107692"/>
    <lineage>
        <taxon>Bacteria</taxon>
        <taxon>Bacillati</taxon>
        <taxon>Cyanobacteriota</taxon>
        <taxon>Cyanophyceae</taxon>
        <taxon>Gomontiellales</taxon>
        <taxon>Chamaesiphonaceae</taxon>
        <taxon>Chamaesiphon</taxon>
    </lineage>
</organism>
<keyword evidence="4 8" id="KW-0479">Metal-binding</keyword>
<evidence type="ECO:0000256" key="8">
    <source>
        <dbReference type="PIRSR" id="PIRSR602403-1"/>
    </source>
</evidence>
<dbReference type="InterPro" id="IPR002403">
    <property type="entry name" value="Cyt_P450_E_grp-IV"/>
</dbReference>
<dbReference type="PRINTS" id="PR00385">
    <property type="entry name" value="P450"/>
</dbReference>
<keyword evidence="11" id="KW-1185">Reference proteome</keyword>
<dbReference type="PANTHER" id="PTHR24286:SF24">
    <property type="entry name" value="LANOSTEROL 14-ALPHA DEMETHYLASE"/>
    <property type="match status" value="1"/>
</dbReference>
<dbReference type="Pfam" id="PF00067">
    <property type="entry name" value="p450"/>
    <property type="match status" value="1"/>
</dbReference>
<proteinExistence type="inferred from homology"/>
<dbReference type="GO" id="GO:0016125">
    <property type="term" value="P:sterol metabolic process"/>
    <property type="evidence" value="ECO:0007669"/>
    <property type="project" value="TreeGrafter"/>
</dbReference>
<dbReference type="InterPro" id="IPR017972">
    <property type="entry name" value="Cyt_P450_CS"/>
</dbReference>
<comment type="similarity">
    <text evidence="2 9">Belongs to the cytochrome P450 family.</text>
</comment>
<dbReference type="PROSITE" id="PS00086">
    <property type="entry name" value="CYTOCHROME_P450"/>
    <property type="match status" value="1"/>
</dbReference>
<keyword evidence="5 9" id="KW-0560">Oxidoreductase</keyword>
<evidence type="ECO:0000313" key="10">
    <source>
        <dbReference type="EMBL" id="PSB57107.1"/>
    </source>
</evidence>
<dbReference type="AlphaFoldDB" id="A0A2T1GHD7"/>
<protein>
    <submittedName>
        <fullName evidence="10">Cytochrome P450</fullName>
    </submittedName>
</protein>
<dbReference type="SUPFAM" id="SSF48264">
    <property type="entry name" value="Cytochrome P450"/>
    <property type="match status" value="1"/>
</dbReference>
<keyword evidence="7 9" id="KW-0503">Monooxygenase</keyword>
<comment type="cofactor">
    <cofactor evidence="1 8">
        <name>heme</name>
        <dbReference type="ChEBI" id="CHEBI:30413"/>
    </cofactor>
</comment>
<dbReference type="GO" id="GO:0020037">
    <property type="term" value="F:heme binding"/>
    <property type="evidence" value="ECO:0007669"/>
    <property type="project" value="InterPro"/>
</dbReference>
<reference evidence="10 11" key="1">
    <citation type="submission" date="2018-03" db="EMBL/GenBank/DDBJ databases">
        <title>The ancient ancestry and fast evolution of plastids.</title>
        <authorList>
            <person name="Moore K.R."/>
            <person name="Magnabosco C."/>
            <person name="Momper L."/>
            <person name="Gold D.A."/>
            <person name="Bosak T."/>
            <person name="Fournier G.P."/>
        </authorList>
    </citation>
    <scope>NUCLEOTIDE SEQUENCE [LARGE SCALE GENOMIC DNA]</scope>
    <source>
        <strain evidence="10 11">CCALA 037</strain>
    </source>
</reference>
<evidence type="ECO:0000256" key="4">
    <source>
        <dbReference type="ARBA" id="ARBA00022723"/>
    </source>
</evidence>
<evidence type="ECO:0000313" key="11">
    <source>
        <dbReference type="Proteomes" id="UP000238937"/>
    </source>
</evidence>
<comment type="caution">
    <text evidence="10">The sequence shown here is derived from an EMBL/GenBank/DDBJ whole genome shotgun (WGS) entry which is preliminary data.</text>
</comment>
<accession>A0A2T1GHD7</accession>
<dbReference type="InterPro" id="IPR036396">
    <property type="entry name" value="Cyt_P450_sf"/>
</dbReference>
<dbReference type="RefSeq" id="WP_106303359.1">
    <property type="nucleotide sequence ID" value="NZ_PVWO01000092.1"/>
</dbReference>
<sequence length="395" mass="44954">MVLVGVDANRLILQDRVDSVSSYLGWQPFLEHLWGQPMMLQDGEAHRNTRRLMAPAFHGKAIASYFDTMQSIIQNELQTWTQPDPIALKSQLNQLALRIGVRLLLGIELASDITQFEQWFNTLVEGAAALLRIDIPLTTYGRSQQARRQLNTFLTEVVRQRQQQGNLTDSQDVLGLFLASVDEVGMALSTEQILNELLHLLNAAHFTTATALTWAVVELAARPEWQQILRSELDLVTQDRSLELEHLKHLHQMSAFLKEIERVYNPSGVVLFRSVVKPIDFAGYQIPPGWGVIVAQGLTHRLPSLYTSPETFDPDRFLAPREEDKQHPFALVGFGGGAHRCIGMEFARMEMKIFLATLLRKYDWTVQPTYDRIAPVRVPPNIERQLRATVMERKL</sequence>
<dbReference type="PRINTS" id="PR00465">
    <property type="entry name" value="EP450IV"/>
</dbReference>
<dbReference type="PANTHER" id="PTHR24286">
    <property type="entry name" value="CYTOCHROME P450 26"/>
    <property type="match status" value="1"/>
</dbReference>
<dbReference type="Proteomes" id="UP000238937">
    <property type="component" value="Unassembled WGS sequence"/>
</dbReference>
<dbReference type="InterPro" id="IPR001128">
    <property type="entry name" value="Cyt_P450"/>
</dbReference>
<evidence type="ECO:0000256" key="2">
    <source>
        <dbReference type="ARBA" id="ARBA00010617"/>
    </source>
</evidence>
<dbReference type="Gene3D" id="1.10.630.10">
    <property type="entry name" value="Cytochrome P450"/>
    <property type="match status" value="1"/>
</dbReference>
<evidence type="ECO:0000256" key="9">
    <source>
        <dbReference type="RuleBase" id="RU000461"/>
    </source>
</evidence>
<dbReference type="EMBL" id="PVWO01000092">
    <property type="protein sequence ID" value="PSB57107.1"/>
    <property type="molecule type" value="Genomic_DNA"/>
</dbReference>
<evidence type="ECO:0000256" key="3">
    <source>
        <dbReference type="ARBA" id="ARBA00022617"/>
    </source>
</evidence>
<evidence type="ECO:0000256" key="1">
    <source>
        <dbReference type="ARBA" id="ARBA00001971"/>
    </source>
</evidence>
<dbReference type="GO" id="GO:0004497">
    <property type="term" value="F:monooxygenase activity"/>
    <property type="evidence" value="ECO:0007669"/>
    <property type="project" value="UniProtKB-KW"/>
</dbReference>
<dbReference type="OrthoDB" id="446280at2"/>
<evidence type="ECO:0000256" key="6">
    <source>
        <dbReference type="ARBA" id="ARBA00023004"/>
    </source>
</evidence>
<name>A0A2T1GHD7_9CYAN</name>
<evidence type="ECO:0000256" key="7">
    <source>
        <dbReference type="ARBA" id="ARBA00023033"/>
    </source>
</evidence>
<keyword evidence="3 8" id="KW-0349">Heme</keyword>
<evidence type="ECO:0000256" key="5">
    <source>
        <dbReference type="ARBA" id="ARBA00023002"/>
    </source>
</evidence>
<gene>
    <name evidence="10" type="ORF">C7B77_09555</name>
</gene>
<keyword evidence="6 8" id="KW-0408">Iron</keyword>
<dbReference type="GO" id="GO:0016705">
    <property type="term" value="F:oxidoreductase activity, acting on paired donors, with incorporation or reduction of molecular oxygen"/>
    <property type="evidence" value="ECO:0007669"/>
    <property type="project" value="InterPro"/>
</dbReference>